<feature type="coiled-coil region" evidence="1">
    <location>
        <begin position="1055"/>
        <end position="1110"/>
    </location>
</feature>
<feature type="coiled-coil region" evidence="1">
    <location>
        <begin position="937"/>
        <end position="1017"/>
    </location>
</feature>
<feature type="transmembrane region" description="Helical" evidence="3">
    <location>
        <begin position="7"/>
        <end position="28"/>
    </location>
</feature>
<dbReference type="InterPro" id="IPR040248">
    <property type="entry name" value="RRBP1"/>
</dbReference>
<sequence length="1243" mass="142934">MDVQTGLVYVAVVVISAAVIVLVSMFGIKEKSYEEAIAEQRKLPDDLLLSKKDKSKEKKHKNKAGKKVKEKKEEKEEKEDKEEKEHVQFEENPQILPLEPLIREGSKGSKKKSKHEKVKPILVNKDEPLVIVTELSSSQPLSAEANHFDLIQPKDDLELIRSHSKENLQQIGQSESVVNKSPKETPTKSKKSIRESIKKKDENIKEEKKETITNINIPPVLNKDSIKDIKEQKEISIKEAKEFMKDVIPFTQSMNKESKKAKKKNDILAQIGGDKDAVNVSLLMPLVQKAELSRSEIQILIDQLLNKQMDNPSEHSEWTEGRADPVIKLKKQLAEKEKALADEHEANIAFQNKLKELRAELNSERSRLSANVRQLEEALNAKCTETQTLHTRMQHILESHAAEKQGFTRQIEQLQTKVNENAAIIHKMQEDQGQTQGHLQQELIAQRKQMEVQFAQMRENENALKAQLAQKHVEVQELQSELQATCESSTAEIEMLRQQLGLMQGQLMHSEGQLQHFKEAGDRLQDVARQLEESHRAHADLDHRLKNAHRHEQELQKQVNSLQSELNAVKAEANDASVLKTELNKTQSELMKLKSELSHSMNEAKFEAAEITALKMTLVNKEEELKISQEELVNKEEELKTSQEQLNNVQTELKQSTENITQLEIQLDTVQKNLDTVKDKFDKTTENLKKAQSDINTYQLNMEKLEEELKQTRNELEKTHGELKTVNETMHEMKTLKVEVNRLQNNEKQLNETQLQLTRLQEENNTLSMQLTNLADLQKQLKQLQEENESLASQLAATTERPAAEGRENGIDDNVQKSIQFVEQTNLLAQKESQLNELRTELTHKETELNQLNAQVDALRSDINNQYSLVASLNNDLETQRSKNNEITQKLKIEQEELTKTLLQRIFPEIKISEKSYDQWIKIYEQKVNIVLTELKKKSTVDTYSELEKQNKNLQDMVSHYKQIIDDTEGMLNKLQSHVESEETRWMSQLRQKENEITSLRIKLNDLLNKLNIHENLQDKVVELETRLKDAEFFKEQTNAELLALRSTPKLNETNTQDLGTLEKLQEEKARLSEELLIECNKRATVEVELEKLQCVITQLHQKMSQLKSEVHGGCSSSEQPTLNGPPTSECSNSEPPLATQTLIAALENILLKNTEFANCSIIKPINLVQSQQEIDNSPLTTKYSSKSCHMTDHNTQASWNPLMSQQHKKHKKKRKSTKKSMAKRRRFAGWFKKKITSKNKLR</sequence>
<keyword evidence="3" id="KW-0472">Membrane</keyword>
<keyword evidence="3" id="KW-0812">Transmembrane</keyword>
<evidence type="ECO:0000256" key="3">
    <source>
        <dbReference type="SAM" id="Phobius"/>
    </source>
</evidence>
<dbReference type="PANTHER" id="PTHR18939">
    <property type="entry name" value="RIBOSOME BINDING PROTEIN-1"/>
    <property type="match status" value="1"/>
</dbReference>
<dbReference type="AlphaFoldDB" id="V9I814"/>
<feature type="region of interest" description="Disordered" evidence="2">
    <location>
        <begin position="1203"/>
        <end position="1243"/>
    </location>
</feature>
<dbReference type="PANTHER" id="PTHR18939:SF4">
    <property type="entry name" value="RIBOSOME-BINDING PROTEIN 1"/>
    <property type="match status" value="1"/>
</dbReference>
<feature type="compositionally biased region" description="Basic and acidic residues" evidence="2">
    <location>
        <begin position="181"/>
        <end position="196"/>
    </location>
</feature>
<name>V9I814_APICE</name>
<evidence type="ECO:0000256" key="2">
    <source>
        <dbReference type="SAM" id="MobiDB-lite"/>
    </source>
</evidence>
<protein>
    <submittedName>
        <fullName evidence="4">Kinectin 1</fullName>
    </submittedName>
</protein>
<accession>V9I814</accession>
<dbReference type="EMBL" id="JR035918">
    <property type="protein sequence ID" value="AEY56787.1"/>
    <property type="molecule type" value="mRNA"/>
</dbReference>
<dbReference type="GO" id="GO:0005789">
    <property type="term" value="C:endoplasmic reticulum membrane"/>
    <property type="evidence" value="ECO:0007669"/>
    <property type="project" value="TreeGrafter"/>
</dbReference>
<reference evidence="4" key="1">
    <citation type="submission" date="2011-11" db="EMBL/GenBank/DDBJ databases">
        <title>Decoding the brain transcriptome of the Eastern honeybee (Apis cerana) based on pyrosequencing.</title>
        <authorList>
            <person name="Sun L."/>
            <person name="Zheng H."/>
            <person name="Wang Y."/>
            <person name="Xie X."/>
            <person name="Zhu Y."/>
            <person name="Gu W."/>
            <person name="Wang S."/>
        </authorList>
    </citation>
    <scope>NUCLEOTIDE SEQUENCE</scope>
    <source>
        <tissue evidence="4">Brain</tissue>
    </source>
</reference>
<feature type="compositionally biased region" description="Polar residues" evidence="2">
    <location>
        <begin position="167"/>
        <end position="179"/>
    </location>
</feature>
<feature type="region of interest" description="Disordered" evidence="2">
    <location>
        <begin position="1111"/>
        <end position="1136"/>
    </location>
</feature>
<keyword evidence="1" id="KW-0175">Coiled coil</keyword>
<proteinExistence type="evidence at transcript level"/>
<feature type="region of interest" description="Disordered" evidence="2">
    <location>
        <begin position="161"/>
        <end position="196"/>
    </location>
</feature>
<dbReference type="SUPFAM" id="SSF57997">
    <property type="entry name" value="Tropomyosin"/>
    <property type="match status" value="1"/>
</dbReference>
<organism evidence="4">
    <name type="scientific">Apis cerana</name>
    <name type="common">Indian honeybee</name>
    <dbReference type="NCBI Taxonomy" id="7461"/>
    <lineage>
        <taxon>Eukaryota</taxon>
        <taxon>Metazoa</taxon>
        <taxon>Ecdysozoa</taxon>
        <taxon>Arthropoda</taxon>
        <taxon>Hexapoda</taxon>
        <taxon>Insecta</taxon>
        <taxon>Pterygota</taxon>
        <taxon>Neoptera</taxon>
        <taxon>Endopterygota</taxon>
        <taxon>Hymenoptera</taxon>
        <taxon>Apocrita</taxon>
        <taxon>Aculeata</taxon>
        <taxon>Apoidea</taxon>
        <taxon>Anthophila</taxon>
        <taxon>Apidae</taxon>
        <taxon>Apis</taxon>
    </lineage>
</organism>
<keyword evidence="3" id="KW-1133">Transmembrane helix</keyword>
<feature type="compositionally biased region" description="Basic residues" evidence="2">
    <location>
        <begin position="57"/>
        <end position="69"/>
    </location>
</feature>
<dbReference type="Gene3D" id="1.10.287.1490">
    <property type="match status" value="1"/>
</dbReference>
<feature type="compositionally biased region" description="Basic residues" evidence="2">
    <location>
        <begin position="1207"/>
        <end position="1243"/>
    </location>
</feature>
<gene>
    <name evidence="4" type="ORF">ACCB00061.7</name>
</gene>
<feature type="compositionally biased region" description="Polar residues" evidence="2">
    <location>
        <begin position="1115"/>
        <end position="1136"/>
    </location>
</feature>
<feature type="region of interest" description="Disordered" evidence="2">
    <location>
        <begin position="791"/>
        <end position="811"/>
    </location>
</feature>
<feature type="compositionally biased region" description="Basic residues" evidence="2">
    <location>
        <begin position="108"/>
        <end position="117"/>
    </location>
</feature>
<evidence type="ECO:0000256" key="1">
    <source>
        <dbReference type="SAM" id="Coils"/>
    </source>
</evidence>
<feature type="region of interest" description="Disordered" evidence="2">
    <location>
        <begin position="48"/>
        <end position="119"/>
    </location>
</feature>
<evidence type="ECO:0000313" key="4">
    <source>
        <dbReference type="EMBL" id="AEY56787.1"/>
    </source>
</evidence>